<dbReference type="UniPathway" id="UPA00148"/>
<dbReference type="Pfam" id="PF01656">
    <property type="entry name" value="CbiA"/>
    <property type="match status" value="1"/>
</dbReference>
<evidence type="ECO:0000256" key="5">
    <source>
        <dbReference type="ARBA" id="ARBA00022962"/>
    </source>
</evidence>
<organism evidence="10 11">
    <name type="scientific">Candidatus Sysuiplasma superficiale</name>
    <dbReference type="NCBI Taxonomy" id="2823368"/>
    <lineage>
        <taxon>Archaea</taxon>
        <taxon>Methanobacteriati</taxon>
        <taxon>Thermoplasmatota</taxon>
        <taxon>Thermoplasmata</taxon>
        <taxon>Candidatus Sysuiplasmatales</taxon>
        <taxon>Candidatus Sysuiplasmataceae</taxon>
        <taxon>Candidatus Sysuiplasma</taxon>
    </lineage>
</organism>
<accession>A0A8J8CHC6</accession>
<evidence type="ECO:0000256" key="4">
    <source>
        <dbReference type="ARBA" id="ARBA00022573"/>
    </source>
</evidence>
<evidence type="ECO:0000256" key="6">
    <source>
        <dbReference type="ARBA" id="ARBA00025166"/>
    </source>
</evidence>
<dbReference type="Gene3D" id="3.40.50.880">
    <property type="match status" value="1"/>
</dbReference>
<comment type="similarity">
    <text evidence="2 7">Belongs to the CobB/CobQ family. CobQ subfamily.</text>
</comment>
<dbReference type="InterPro" id="IPR011698">
    <property type="entry name" value="GATase_3"/>
</dbReference>
<proteinExistence type="inferred from homology"/>
<feature type="domain" description="CobQ/CobB/MinD/ParA nucleotide binding" evidence="8">
    <location>
        <begin position="4"/>
        <end position="227"/>
    </location>
</feature>
<feature type="active site" description="Nucleophile" evidence="7">
    <location>
        <position position="328"/>
    </location>
</feature>
<dbReference type="InterPro" id="IPR004459">
    <property type="entry name" value="CobQ_synth"/>
</dbReference>
<dbReference type="PROSITE" id="PS51274">
    <property type="entry name" value="GATASE_COBBQ"/>
    <property type="match status" value="1"/>
</dbReference>
<dbReference type="PANTHER" id="PTHR21343">
    <property type="entry name" value="DETHIOBIOTIN SYNTHETASE"/>
    <property type="match status" value="1"/>
</dbReference>
<protein>
    <recommendedName>
        <fullName evidence="3 7">Probable cobyric acid synthase</fullName>
    </recommendedName>
</protein>
<evidence type="ECO:0000256" key="7">
    <source>
        <dbReference type="HAMAP-Rule" id="MF_00028"/>
    </source>
</evidence>
<evidence type="ECO:0000259" key="8">
    <source>
        <dbReference type="Pfam" id="PF01656"/>
    </source>
</evidence>
<evidence type="ECO:0000256" key="2">
    <source>
        <dbReference type="ARBA" id="ARBA00006205"/>
    </source>
</evidence>
<dbReference type="InterPro" id="IPR027417">
    <property type="entry name" value="P-loop_NTPase"/>
</dbReference>
<gene>
    <name evidence="7" type="primary">cobQ</name>
    <name evidence="10" type="ORF">KIY12_03680</name>
</gene>
<name>A0A8J8CHC6_9ARCH</name>
<feature type="domain" description="CobB/CobQ-like glutamine amidotransferase" evidence="9">
    <location>
        <begin position="251"/>
        <end position="440"/>
    </location>
</feature>
<keyword evidence="4 7" id="KW-0169">Cobalamin biosynthesis</keyword>
<dbReference type="GO" id="GO:0015420">
    <property type="term" value="F:ABC-type vitamin B12 transporter activity"/>
    <property type="evidence" value="ECO:0007669"/>
    <property type="project" value="UniProtKB-UniRule"/>
</dbReference>
<dbReference type="Gene3D" id="3.40.50.300">
    <property type="entry name" value="P-loop containing nucleotide triphosphate hydrolases"/>
    <property type="match status" value="1"/>
</dbReference>
<dbReference type="Proteomes" id="UP000750197">
    <property type="component" value="Unassembled WGS sequence"/>
</dbReference>
<comment type="caution">
    <text evidence="10">The sequence shown here is derived from an EMBL/GenBank/DDBJ whole genome shotgun (WGS) entry which is preliminary data.</text>
</comment>
<dbReference type="InterPro" id="IPR002586">
    <property type="entry name" value="CobQ/CobB/MinD/ParA_Nub-bd_dom"/>
</dbReference>
<reference evidence="10" key="1">
    <citation type="submission" date="2021-05" db="EMBL/GenBank/DDBJ databases">
        <title>Genomic insights into ecological role and evolution of a novel Thermoplasmata order Candidatus Sysuiplasmatales.</title>
        <authorList>
            <person name="Yuan Y."/>
        </authorList>
    </citation>
    <scope>NUCLEOTIDE SEQUENCE</scope>
    <source>
        <strain evidence="10">TUT19-bin139</strain>
    </source>
</reference>
<dbReference type="NCBIfam" id="TIGR00313">
    <property type="entry name" value="cobQ"/>
    <property type="match status" value="1"/>
</dbReference>
<dbReference type="EMBL" id="JAHEAC010000021">
    <property type="protein sequence ID" value="MBX8643808.1"/>
    <property type="molecule type" value="Genomic_DNA"/>
</dbReference>
<dbReference type="CDD" id="cd01750">
    <property type="entry name" value="GATase1_CobQ"/>
    <property type="match status" value="1"/>
</dbReference>
<feature type="active site" evidence="7">
    <location>
        <position position="432"/>
    </location>
</feature>
<dbReference type="GO" id="GO:0009236">
    <property type="term" value="P:cobalamin biosynthetic process"/>
    <property type="evidence" value="ECO:0007669"/>
    <property type="project" value="UniProtKB-UniRule"/>
</dbReference>
<dbReference type="SUPFAM" id="SSF52540">
    <property type="entry name" value="P-loop containing nucleoside triphosphate hydrolases"/>
    <property type="match status" value="1"/>
</dbReference>
<comment type="function">
    <text evidence="6 7">Catalyzes amidations at positions B, D, E, and G on adenosylcobyrinic A,C-diamide. NH(2) groups are provided by glutamine, and one molecule of ATP is hydrogenolyzed for each amidation.</text>
</comment>
<sequence>MKALMVQGTSSGAGKSLLCTALCRIFSDMGYSAAPFKAMNMSLNSAVSADGGEIASAQYVQAHAARTEPLSAMNPVLLKPDVEGPHIIINGHYSGKIVAGGDFSWDMGNARKAVSSSLRSLSHFDIVVMEGSGSPAEINIRERDIANGYAARLAGAKVILVSDIDRGGAFASVMGTWTLLDETERRRLSVFLFNRMRGDASVLEKGARVIEERTGMKYGGSIPFVEGAALPDEDSLSLRTAGMGKGRIRFAAVRTPFLSNYSDFYPLIYQRDVGFSLTDDPGECERADVVILGGSKNSVADLRFLRENGFDDMLQERVREGRRVIGICGGYQMLSRRIIDRHHVESDADSVRGVGVFDSTTEMTARKVTDSVSGYILEEKEGRPVAVSGYEIHFGTTAAKGRRFIGICRRNGMAVNELDGEVTGAAVGTYVHGLFSNRRFLQKLVDEICMEKGIDSFSVAGNIEERAIKKVAAIVRRSVDMDLVMEMAGIA</sequence>
<comment type="pathway">
    <text evidence="1 7">Cofactor biosynthesis; adenosylcobalamin biosynthesis.</text>
</comment>
<dbReference type="HAMAP" id="MF_00028">
    <property type="entry name" value="CobQ"/>
    <property type="match status" value="1"/>
</dbReference>
<dbReference type="Pfam" id="PF07685">
    <property type="entry name" value="GATase_3"/>
    <property type="match status" value="1"/>
</dbReference>
<evidence type="ECO:0000256" key="3">
    <source>
        <dbReference type="ARBA" id="ARBA00014921"/>
    </source>
</evidence>
<dbReference type="NCBIfam" id="NF001989">
    <property type="entry name" value="PRK00784.1"/>
    <property type="match status" value="1"/>
</dbReference>
<dbReference type="InterPro" id="IPR033949">
    <property type="entry name" value="CobQ_GATase1"/>
</dbReference>
<keyword evidence="5 7" id="KW-0315">Glutamine amidotransferase</keyword>
<dbReference type="InterPro" id="IPR029062">
    <property type="entry name" value="Class_I_gatase-like"/>
</dbReference>
<dbReference type="PANTHER" id="PTHR21343:SF1">
    <property type="entry name" value="COBYRIC ACID SYNTHASE"/>
    <property type="match status" value="1"/>
</dbReference>
<dbReference type="GO" id="GO:0003824">
    <property type="term" value="F:catalytic activity"/>
    <property type="evidence" value="ECO:0007669"/>
    <property type="project" value="InterPro"/>
</dbReference>
<evidence type="ECO:0000313" key="10">
    <source>
        <dbReference type="EMBL" id="MBX8643808.1"/>
    </source>
</evidence>
<dbReference type="SUPFAM" id="SSF52317">
    <property type="entry name" value="Class I glutamine amidotransferase-like"/>
    <property type="match status" value="1"/>
</dbReference>
<dbReference type="AlphaFoldDB" id="A0A8J8CHC6"/>
<evidence type="ECO:0000256" key="1">
    <source>
        <dbReference type="ARBA" id="ARBA00004953"/>
    </source>
</evidence>
<evidence type="ECO:0000259" key="9">
    <source>
        <dbReference type="Pfam" id="PF07685"/>
    </source>
</evidence>
<evidence type="ECO:0000313" key="11">
    <source>
        <dbReference type="Proteomes" id="UP000750197"/>
    </source>
</evidence>